<dbReference type="EMBL" id="JAGXOE010000122">
    <property type="protein sequence ID" value="MBS4104199.1"/>
    <property type="molecule type" value="Genomic_DNA"/>
</dbReference>
<keyword evidence="4" id="KW-1185">Reference proteome</keyword>
<sequence>MQQMMIRRVVGAVVALIAINSVAGCDSSATPVQTPSPSGGTHEPWSAINAWRESSPLTRDKIKSRANIDLQSTETPNRYETVGSFAIGGGMTAQRVSLVEIPGQSFAHFEVTTQKCEDLNSARSYYPKIELFSSSPAGAPNAAKYYTTGDDSGWKTPLSFSGDGGCLVGFRLGETVI</sequence>
<protein>
    <recommendedName>
        <fullName evidence="5">Lipoprotein</fullName>
    </recommendedName>
</protein>
<evidence type="ECO:0000313" key="3">
    <source>
        <dbReference type="EMBL" id="MBS4104199.1"/>
    </source>
</evidence>
<organism evidence="3 4">
    <name type="scientific">Tsukamurella paurometabola</name>
    <name type="common">Corynebacterium paurometabolum</name>
    <dbReference type="NCBI Taxonomy" id="2061"/>
    <lineage>
        <taxon>Bacteria</taxon>
        <taxon>Bacillati</taxon>
        <taxon>Actinomycetota</taxon>
        <taxon>Actinomycetes</taxon>
        <taxon>Mycobacteriales</taxon>
        <taxon>Tsukamurellaceae</taxon>
        <taxon>Tsukamurella</taxon>
    </lineage>
</organism>
<evidence type="ECO:0000313" key="4">
    <source>
        <dbReference type="Proteomes" id="UP000676853"/>
    </source>
</evidence>
<keyword evidence="2" id="KW-0732">Signal</keyword>
<name>A0ABS5NIU0_TSUPA</name>
<feature type="chain" id="PRO_5047290981" description="Lipoprotein" evidence="2">
    <location>
        <begin position="24"/>
        <end position="177"/>
    </location>
</feature>
<evidence type="ECO:0000256" key="1">
    <source>
        <dbReference type="SAM" id="MobiDB-lite"/>
    </source>
</evidence>
<feature type="compositionally biased region" description="Polar residues" evidence="1">
    <location>
        <begin position="27"/>
        <end position="39"/>
    </location>
</feature>
<comment type="caution">
    <text evidence="3">The sequence shown here is derived from an EMBL/GenBank/DDBJ whole genome shotgun (WGS) entry which is preliminary data.</text>
</comment>
<dbReference type="Proteomes" id="UP000676853">
    <property type="component" value="Unassembled WGS sequence"/>
</dbReference>
<feature type="signal peptide" evidence="2">
    <location>
        <begin position="1"/>
        <end position="23"/>
    </location>
</feature>
<evidence type="ECO:0008006" key="5">
    <source>
        <dbReference type="Google" id="ProtNLM"/>
    </source>
</evidence>
<dbReference type="PROSITE" id="PS51257">
    <property type="entry name" value="PROKAR_LIPOPROTEIN"/>
    <property type="match status" value="1"/>
</dbReference>
<gene>
    <name evidence="3" type="ORF">KFZ73_23545</name>
</gene>
<dbReference type="RefSeq" id="WP_212555284.1">
    <property type="nucleotide sequence ID" value="NZ_JAGXOE010000122.1"/>
</dbReference>
<feature type="region of interest" description="Disordered" evidence="1">
    <location>
        <begin position="26"/>
        <end position="45"/>
    </location>
</feature>
<reference evidence="3 4" key="1">
    <citation type="submission" date="2021-04" db="EMBL/GenBank/DDBJ databases">
        <title>Whole genome sequence analysis of a thiophenic sulfur metabolizing bacteria.</title>
        <authorList>
            <person name="Akhtar N."/>
            <person name="Akram J."/>
            <person name="Aslam A."/>
        </authorList>
    </citation>
    <scope>NUCLEOTIDE SEQUENCE [LARGE SCALE GENOMIC DNA]</scope>
    <source>
        <strain evidence="3 4">3OW</strain>
    </source>
</reference>
<accession>A0ABS5NIU0</accession>
<evidence type="ECO:0000256" key="2">
    <source>
        <dbReference type="SAM" id="SignalP"/>
    </source>
</evidence>
<proteinExistence type="predicted"/>